<organism evidence="7 8">
    <name type="scientific">Jatrophihabitans telluris</name>
    <dbReference type="NCBI Taxonomy" id="2038343"/>
    <lineage>
        <taxon>Bacteria</taxon>
        <taxon>Bacillati</taxon>
        <taxon>Actinomycetota</taxon>
        <taxon>Actinomycetes</taxon>
        <taxon>Jatrophihabitantales</taxon>
        <taxon>Jatrophihabitantaceae</taxon>
        <taxon>Jatrophihabitans</taxon>
    </lineage>
</organism>
<evidence type="ECO:0000256" key="2">
    <source>
        <dbReference type="ARBA" id="ARBA00022475"/>
    </source>
</evidence>
<feature type="transmembrane region" description="Helical" evidence="6">
    <location>
        <begin position="101"/>
        <end position="121"/>
    </location>
</feature>
<keyword evidence="8" id="KW-1185">Reference proteome</keyword>
<feature type="transmembrane region" description="Helical" evidence="6">
    <location>
        <begin position="408"/>
        <end position="425"/>
    </location>
</feature>
<evidence type="ECO:0000313" key="8">
    <source>
        <dbReference type="Proteomes" id="UP001056336"/>
    </source>
</evidence>
<dbReference type="RefSeq" id="WP_249772396.1">
    <property type="nucleotide sequence ID" value="NZ_CP097332.1"/>
</dbReference>
<keyword evidence="2" id="KW-1003">Cell membrane</keyword>
<keyword evidence="3 6" id="KW-0812">Transmembrane</keyword>
<dbReference type="Proteomes" id="UP001056336">
    <property type="component" value="Chromosome"/>
</dbReference>
<reference evidence="7" key="2">
    <citation type="submission" date="2022-05" db="EMBL/GenBank/DDBJ databases">
        <authorList>
            <person name="Kim J.-S."/>
            <person name="Lee K."/>
            <person name="Suh M."/>
            <person name="Eom M."/>
            <person name="Kim J.-S."/>
            <person name="Kim D.-S."/>
            <person name="Ko S.-H."/>
            <person name="Shin Y."/>
            <person name="Lee J.-S."/>
        </authorList>
    </citation>
    <scope>NUCLEOTIDE SEQUENCE</scope>
    <source>
        <strain evidence="7">N237</strain>
    </source>
</reference>
<protein>
    <recommendedName>
        <fullName evidence="9">Polysaccharide biosynthesis protein</fullName>
    </recommendedName>
</protein>
<dbReference type="EMBL" id="CP097332">
    <property type="protein sequence ID" value="UQX88685.1"/>
    <property type="molecule type" value="Genomic_DNA"/>
</dbReference>
<dbReference type="PANTHER" id="PTHR30250:SF11">
    <property type="entry name" value="O-ANTIGEN TRANSPORTER-RELATED"/>
    <property type="match status" value="1"/>
</dbReference>
<feature type="transmembrane region" description="Helical" evidence="6">
    <location>
        <begin position="133"/>
        <end position="151"/>
    </location>
</feature>
<feature type="transmembrane region" description="Helical" evidence="6">
    <location>
        <begin position="60"/>
        <end position="81"/>
    </location>
</feature>
<sequence>MPPSESADPAGSRVYGRWLARPASVLPNGALSVGAGLALLGVTSYVFLIVPARRLSPIAFAQLGVVWTALFTLGPGLFLTLEQSLAQRIAGGEPVGATVRRAAGFAAVLVGLLLATVLACYPVISARLVNGNVPLLIATVTACSMLALVHLSRGLLAGLGMFDAYGLQLGVDGAVRAAGATLLAAGGVTSVTAYAWVLSGSQVTAVVISCLRARSRWQGSSPSRQPVASWRDFGRGAGWLLAGTLAAQVLVNAGTVVVKAFADPQDPSAGHFLTAVVLTRLPLFLFAAIQASLLPGFVRGLANGEFQRVARSLRQLLVAILALGVSASLVLLVAGPQLNRAIFGPSFAVSRQLLVALSAAATLYMLAASLSQVLLALESQPRIAAGWFAGTTVSFLALLLPGTLEQRVSVAFLLGTLASAAIFAVEARRGLHRAPAVAARSAGGA</sequence>
<name>A0ABY4QYQ6_9ACTN</name>
<dbReference type="PANTHER" id="PTHR30250">
    <property type="entry name" value="PST FAMILY PREDICTED COLANIC ACID TRANSPORTER"/>
    <property type="match status" value="1"/>
</dbReference>
<evidence type="ECO:0000256" key="5">
    <source>
        <dbReference type="ARBA" id="ARBA00023136"/>
    </source>
</evidence>
<evidence type="ECO:0008006" key="9">
    <source>
        <dbReference type="Google" id="ProtNLM"/>
    </source>
</evidence>
<dbReference type="InterPro" id="IPR050833">
    <property type="entry name" value="Poly_Biosynth_Transport"/>
</dbReference>
<feature type="transmembrane region" description="Helical" evidence="6">
    <location>
        <begin position="384"/>
        <end position="402"/>
    </location>
</feature>
<evidence type="ECO:0000256" key="4">
    <source>
        <dbReference type="ARBA" id="ARBA00022989"/>
    </source>
</evidence>
<proteinExistence type="predicted"/>
<reference evidence="7" key="1">
    <citation type="journal article" date="2018" name="Int. J. Syst. Evol. Microbiol.">
        <title>Jatrophihabitans telluris sp. nov., isolated from sediment soil of lava forest wetlands and the emended description of the genus Jatrophihabitans.</title>
        <authorList>
            <person name="Lee K.C."/>
            <person name="Suh M.K."/>
            <person name="Eom M.K."/>
            <person name="Kim K.K."/>
            <person name="Kim J.S."/>
            <person name="Kim D.S."/>
            <person name="Ko S.H."/>
            <person name="Shin Y.K."/>
            <person name="Lee J.S."/>
        </authorList>
    </citation>
    <scope>NUCLEOTIDE SEQUENCE</scope>
    <source>
        <strain evidence="7">N237</strain>
    </source>
</reference>
<evidence type="ECO:0000256" key="3">
    <source>
        <dbReference type="ARBA" id="ARBA00022692"/>
    </source>
</evidence>
<accession>A0ABY4QYQ6</accession>
<feature type="transmembrane region" description="Helical" evidence="6">
    <location>
        <begin position="316"/>
        <end position="334"/>
    </location>
</feature>
<feature type="transmembrane region" description="Helical" evidence="6">
    <location>
        <begin position="29"/>
        <end position="48"/>
    </location>
</feature>
<gene>
    <name evidence="7" type="ORF">M6D93_01475</name>
</gene>
<keyword evidence="5 6" id="KW-0472">Membrane</keyword>
<feature type="transmembrane region" description="Helical" evidence="6">
    <location>
        <begin position="271"/>
        <end position="295"/>
    </location>
</feature>
<comment type="subcellular location">
    <subcellularLocation>
        <location evidence="1">Cell membrane</location>
        <topology evidence="1">Multi-pass membrane protein</topology>
    </subcellularLocation>
</comment>
<feature type="transmembrane region" description="Helical" evidence="6">
    <location>
        <begin position="354"/>
        <end position="377"/>
    </location>
</feature>
<evidence type="ECO:0000313" key="7">
    <source>
        <dbReference type="EMBL" id="UQX88685.1"/>
    </source>
</evidence>
<keyword evidence="4 6" id="KW-1133">Transmembrane helix</keyword>
<evidence type="ECO:0000256" key="6">
    <source>
        <dbReference type="SAM" id="Phobius"/>
    </source>
</evidence>
<feature type="transmembrane region" description="Helical" evidence="6">
    <location>
        <begin position="233"/>
        <end position="251"/>
    </location>
</feature>
<evidence type="ECO:0000256" key="1">
    <source>
        <dbReference type="ARBA" id="ARBA00004651"/>
    </source>
</evidence>